<feature type="transmembrane region" description="Helical" evidence="8">
    <location>
        <begin position="140"/>
        <end position="159"/>
    </location>
</feature>
<proteinExistence type="inferred from homology"/>
<dbReference type="Pfam" id="PF00230">
    <property type="entry name" value="MIP"/>
    <property type="match status" value="1"/>
</dbReference>
<dbReference type="GO" id="GO:0015254">
    <property type="term" value="F:glycerol channel activity"/>
    <property type="evidence" value="ECO:0007669"/>
    <property type="project" value="TreeGrafter"/>
</dbReference>
<evidence type="ECO:0000256" key="1">
    <source>
        <dbReference type="ARBA" id="ARBA00004141"/>
    </source>
</evidence>
<dbReference type="PRINTS" id="PR00783">
    <property type="entry name" value="MINTRINSICP"/>
</dbReference>
<dbReference type="AlphaFoldDB" id="A0A1G9YJR6"/>
<reference evidence="10" key="1">
    <citation type="submission" date="2016-10" db="EMBL/GenBank/DDBJ databases">
        <authorList>
            <person name="Varghese N."/>
            <person name="Submissions S."/>
        </authorList>
    </citation>
    <scope>NUCLEOTIDE SEQUENCE [LARGE SCALE GENOMIC DNA]</scope>
    <source>
        <strain evidence="10">BL47</strain>
    </source>
</reference>
<dbReference type="InterPro" id="IPR022357">
    <property type="entry name" value="MIP_CS"/>
</dbReference>
<dbReference type="EMBL" id="FNHS01000005">
    <property type="protein sequence ID" value="SDN08725.1"/>
    <property type="molecule type" value="Genomic_DNA"/>
</dbReference>
<dbReference type="OrthoDB" id="9807293at2"/>
<dbReference type="RefSeq" id="WP_091715629.1">
    <property type="nucleotide sequence ID" value="NZ_FNHS01000005.1"/>
</dbReference>
<dbReference type="SUPFAM" id="SSF81338">
    <property type="entry name" value="Aquaporin-like"/>
    <property type="match status" value="1"/>
</dbReference>
<keyword evidence="3 7" id="KW-0813">Transport</keyword>
<name>A0A1G9YJR6_9HYPH</name>
<dbReference type="PANTHER" id="PTHR43829">
    <property type="entry name" value="AQUAPORIN OR AQUAGLYCEROPORIN RELATED"/>
    <property type="match status" value="1"/>
</dbReference>
<evidence type="ECO:0000313" key="9">
    <source>
        <dbReference type="EMBL" id="SDN08725.1"/>
    </source>
</evidence>
<dbReference type="InterPro" id="IPR023271">
    <property type="entry name" value="Aquaporin-like"/>
</dbReference>
<keyword evidence="6 8" id="KW-0472">Membrane</keyword>
<feature type="transmembrane region" description="Helical" evidence="8">
    <location>
        <begin position="84"/>
        <end position="106"/>
    </location>
</feature>
<feature type="transmembrane region" description="Helical" evidence="8">
    <location>
        <begin position="171"/>
        <end position="192"/>
    </location>
</feature>
<keyword evidence="10" id="KW-1185">Reference proteome</keyword>
<dbReference type="InterPro" id="IPR050363">
    <property type="entry name" value="MIP/Aquaporin"/>
</dbReference>
<keyword evidence="5 8" id="KW-1133">Transmembrane helix</keyword>
<feature type="transmembrane region" description="Helical" evidence="8">
    <location>
        <begin position="35"/>
        <end position="56"/>
    </location>
</feature>
<organism evidence="9 10">
    <name type="scientific">Methylobacterium phyllostachyos</name>
    <dbReference type="NCBI Taxonomy" id="582672"/>
    <lineage>
        <taxon>Bacteria</taxon>
        <taxon>Pseudomonadati</taxon>
        <taxon>Pseudomonadota</taxon>
        <taxon>Alphaproteobacteria</taxon>
        <taxon>Hyphomicrobiales</taxon>
        <taxon>Methylobacteriaceae</taxon>
        <taxon>Methylobacterium</taxon>
    </lineage>
</organism>
<sequence>MASPFLGEFLGTMTLIVLGDGIVAGALLKKSKGEGAGWIAITAGWAFAVLAGIFVANATGSPDAHLNPAVTVAGAVSSGDFSKLAVYIPAQMLGAFVGAVIVWLHYLPHWAATPEQDLKLACFCTGPAIRDAKSNWISEIIATFFLILTISALVTNTLGSTGAIPRGVAPYMVGMLVWGIGLSLGGTTGYAINPARDLGPRIAHAVLPIAGKGSSDWGYALIPVAAPVVGAALAGLFVRALGI</sequence>
<dbReference type="Gene3D" id="1.20.1080.10">
    <property type="entry name" value="Glycerol uptake facilitator protein"/>
    <property type="match status" value="1"/>
</dbReference>
<keyword evidence="4 7" id="KW-0812">Transmembrane</keyword>
<evidence type="ECO:0000256" key="3">
    <source>
        <dbReference type="ARBA" id="ARBA00022448"/>
    </source>
</evidence>
<dbReference type="InterPro" id="IPR000425">
    <property type="entry name" value="MIP"/>
</dbReference>
<dbReference type="STRING" id="582672.SAMN05216360_105331"/>
<evidence type="ECO:0000256" key="7">
    <source>
        <dbReference type="RuleBase" id="RU000477"/>
    </source>
</evidence>
<accession>A0A1G9YJR6</accession>
<evidence type="ECO:0000256" key="6">
    <source>
        <dbReference type="ARBA" id="ARBA00023136"/>
    </source>
</evidence>
<dbReference type="PROSITE" id="PS00221">
    <property type="entry name" value="MIP"/>
    <property type="match status" value="1"/>
</dbReference>
<feature type="transmembrane region" description="Helical" evidence="8">
    <location>
        <begin position="217"/>
        <end position="238"/>
    </location>
</feature>
<feature type="transmembrane region" description="Helical" evidence="8">
    <location>
        <begin position="6"/>
        <end position="28"/>
    </location>
</feature>
<dbReference type="Proteomes" id="UP000198704">
    <property type="component" value="Unassembled WGS sequence"/>
</dbReference>
<evidence type="ECO:0000313" key="10">
    <source>
        <dbReference type="Proteomes" id="UP000198704"/>
    </source>
</evidence>
<comment type="subcellular location">
    <subcellularLocation>
        <location evidence="1">Membrane</location>
        <topology evidence="1">Multi-pass membrane protein</topology>
    </subcellularLocation>
</comment>
<evidence type="ECO:0000256" key="4">
    <source>
        <dbReference type="ARBA" id="ARBA00022692"/>
    </source>
</evidence>
<dbReference type="GO" id="GO:0005886">
    <property type="term" value="C:plasma membrane"/>
    <property type="evidence" value="ECO:0007669"/>
    <property type="project" value="TreeGrafter"/>
</dbReference>
<protein>
    <submittedName>
        <fullName evidence="9">Glycerol uptake facilitator protein</fullName>
    </submittedName>
</protein>
<evidence type="ECO:0000256" key="2">
    <source>
        <dbReference type="ARBA" id="ARBA00006175"/>
    </source>
</evidence>
<dbReference type="PANTHER" id="PTHR43829:SF9">
    <property type="entry name" value="AQUAPORIN-9"/>
    <property type="match status" value="1"/>
</dbReference>
<evidence type="ECO:0000256" key="5">
    <source>
        <dbReference type="ARBA" id="ARBA00022989"/>
    </source>
</evidence>
<evidence type="ECO:0000256" key="8">
    <source>
        <dbReference type="SAM" id="Phobius"/>
    </source>
</evidence>
<comment type="similarity">
    <text evidence="2 7">Belongs to the MIP/aquaporin (TC 1.A.8) family.</text>
</comment>
<gene>
    <name evidence="9" type="ORF">SAMN05216360_105331</name>
</gene>